<dbReference type="Proteomes" id="UP001189429">
    <property type="component" value="Unassembled WGS sequence"/>
</dbReference>
<evidence type="ECO:0000256" key="1">
    <source>
        <dbReference type="SAM" id="MobiDB-lite"/>
    </source>
</evidence>
<feature type="region of interest" description="Disordered" evidence="1">
    <location>
        <begin position="372"/>
        <end position="425"/>
    </location>
</feature>
<evidence type="ECO:0000259" key="3">
    <source>
        <dbReference type="Pfam" id="PF02836"/>
    </source>
</evidence>
<organism evidence="4 5">
    <name type="scientific">Prorocentrum cordatum</name>
    <dbReference type="NCBI Taxonomy" id="2364126"/>
    <lineage>
        <taxon>Eukaryota</taxon>
        <taxon>Sar</taxon>
        <taxon>Alveolata</taxon>
        <taxon>Dinophyceae</taxon>
        <taxon>Prorocentrales</taxon>
        <taxon>Prorocentraceae</taxon>
        <taxon>Prorocentrum</taxon>
    </lineage>
</organism>
<reference evidence="4" key="1">
    <citation type="submission" date="2023-10" db="EMBL/GenBank/DDBJ databases">
        <authorList>
            <person name="Chen Y."/>
            <person name="Shah S."/>
            <person name="Dougan E. K."/>
            <person name="Thang M."/>
            <person name="Chan C."/>
        </authorList>
    </citation>
    <scope>NUCLEOTIDE SEQUENCE [LARGE SCALE GENOMIC DNA]</scope>
</reference>
<sequence length="425" mass="45675">MQGRTRVAAALAATALLARGPARAAAEPTQVEVSGRRLLVGGAPFHIKGVCWNPVPSGGTHPADLDFAGFAATDAELMAIAGINVVRTYEAINDTRVLDELWRHKIYVLNTVYVSGEYPVESALSTVEMVKDHPAILMWVVGNEWNYNGLYTGLPFEESRDKVRDAVQCIKDADPGHPVATVHGEMPSSETVAALGNVDVWGINKYDGDSFGDLFQSWAEMSGLPMFLGEYGADAYNSDEDKEDEQAQADATTRLTNEIVEASSVDKDGVCIGGVIFELADEWWKDGTGKPGEHDIGGVSPGGGPYPDRTFNEEWWGLLHHDGTARKAFKAYASIKVPGGADLDLAKADGVVDASPPPREKACGAHRACRGAPVPGGADLDLAKAEEREKHRACRSAQKAHTRMKNNPPNRKQESDTGKPVTGRT</sequence>
<feature type="compositionally biased region" description="Basic residues" evidence="1">
    <location>
        <begin position="391"/>
        <end position="404"/>
    </location>
</feature>
<keyword evidence="2" id="KW-0732">Signal</keyword>
<protein>
    <recommendedName>
        <fullName evidence="3">Glycoside hydrolase family 2 catalytic domain-containing protein</fullName>
    </recommendedName>
</protein>
<evidence type="ECO:0000256" key="2">
    <source>
        <dbReference type="SAM" id="SignalP"/>
    </source>
</evidence>
<dbReference type="Pfam" id="PF02836">
    <property type="entry name" value="Glyco_hydro_2_C"/>
    <property type="match status" value="1"/>
</dbReference>
<proteinExistence type="predicted"/>
<dbReference type="InterPro" id="IPR006103">
    <property type="entry name" value="Glyco_hydro_2_cat"/>
</dbReference>
<gene>
    <name evidence="4" type="ORF">PCOR1329_LOCUS64319</name>
</gene>
<comment type="caution">
    <text evidence="4">The sequence shown here is derived from an EMBL/GenBank/DDBJ whole genome shotgun (WGS) entry which is preliminary data.</text>
</comment>
<feature type="chain" id="PRO_5045157480" description="Glycoside hydrolase family 2 catalytic domain-containing protein" evidence="2">
    <location>
        <begin position="27"/>
        <end position="425"/>
    </location>
</feature>
<name>A0ABN9W895_9DINO</name>
<feature type="domain" description="Glycoside hydrolase family 2 catalytic" evidence="3">
    <location>
        <begin position="120"/>
        <end position="239"/>
    </location>
</feature>
<accession>A0ABN9W895</accession>
<evidence type="ECO:0000313" key="5">
    <source>
        <dbReference type="Proteomes" id="UP001189429"/>
    </source>
</evidence>
<evidence type="ECO:0000313" key="4">
    <source>
        <dbReference type="EMBL" id="CAK0881499.1"/>
    </source>
</evidence>
<dbReference type="SUPFAM" id="SSF51445">
    <property type="entry name" value="(Trans)glycosidases"/>
    <property type="match status" value="1"/>
</dbReference>
<feature type="signal peptide" evidence="2">
    <location>
        <begin position="1"/>
        <end position="26"/>
    </location>
</feature>
<dbReference type="InterPro" id="IPR017853">
    <property type="entry name" value="GH"/>
</dbReference>
<dbReference type="EMBL" id="CAUYUJ010018193">
    <property type="protein sequence ID" value="CAK0881499.1"/>
    <property type="molecule type" value="Genomic_DNA"/>
</dbReference>
<feature type="compositionally biased region" description="Basic and acidic residues" evidence="1">
    <location>
        <begin position="381"/>
        <end position="390"/>
    </location>
</feature>
<dbReference type="Gene3D" id="3.20.20.80">
    <property type="entry name" value="Glycosidases"/>
    <property type="match status" value="1"/>
</dbReference>
<keyword evidence="5" id="KW-1185">Reference proteome</keyword>